<name>A0A0D2X0C2_CAPO3</name>
<feature type="coiled-coil region" evidence="5">
    <location>
        <begin position="196"/>
        <end position="296"/>
    </location>
</feature>
<evidence type="ECO:0000256" key="3">
    <source>
        <dbReference type="ARBA" id="ARBA00023054"/>
    </source>
</evidence>
<organism evidence="8 9">
    <name type="scientific">Capsaspora owczarzaki (strain ATCC 30864)</name>
    <dbReference type="NCBI Taxonomy" id="595528"/>
    <lineage>
        <taxon>Eukaryota</taxon>
        <taxon>Filasterea</taxon>
        <taxon>Capsaspora</taxon>
    </lineage>
</organism>
<sequence>MSSPDRAARLEEKEELQFLNSKLELYIHRRQELQTLVKTLESELERERNDAQQRLEIAHRQYEATLTETRHALDKAASEASHASSSLVQVNAELAATKERARTESSAADALRSRYEALQLAKHELDGRLAVSEIAIKELKDNLKHADSDRKHAEKESDALRKSSEKEAQARIAAENALARFKQDAQASAKTGADLNAYHSEEMRRLRSDLSSLERKLRAEHDQELAEALSEHRRQTEAESAQYRAEVQALYESRLEAAREQAVKDASVVAGLQQALSAAQAAQDRARAEVTALSQRSETLSTRVRTLEHELIIERDTVVEVQRLREEATRLMQEAIAAKDSEVRTLTETNVALDKEIAMYRTLLEVEEKRLGEDFTPTRRGGRDRAASTSVVASGATKRTFSETAEETNTTPVRSKRRREEDPSPSRSASSSSATFFAGAPRSVVNAATRALFTSSASSSSDASSSSTGTTLWTSEPVTEAGLVVFEPVNLVEHNKLVLRSTNPEEEVSLHGWKVRTTSETTGSATYEIPAGIALSAEHPTVTIWTGVSATRGKRKSRSELLWKQDINYASNGACIQLLDNEDNEIARLEVREQKEDELFERQSDPRVGCSIM</sequence>
<evidence type="ECO:0000256" key="1">
    <source>
        <dbReference type="ARBA" id="ARBA00004123"/>
    </source>
</evidence>
<evidence type="ECO:0000313" key="9">
    <source>
        <dbReference type="Proteomes" id="UP000008743"/>
    </source>
</evidence>
<dbReference type="SUPFAM" id="SSF74853">
    <property type="entry name" value="Lamin A/C globular tail domain"/>
    <property type="match status" value="1"/>
</dbReference>
<proteinExistence type="predicted"/>
<dbReference type="PANTHER" id="PTHR45721">
    <property type="entry name" value="LAMIN DM0-RELATED"/>
    <property type="match status" value="1"/>
</dbReference>
<dbReference type="GO" id="GO:0051664">
    <property type="term" value="P:nuclear pore localization"/>
    <property type="evidence" value="ECO:0007669"/>
    <property type="project" value="TreeGrafter"/>
</dbReference>
<comment type="subcellular location">
    <subcellularLocation>
        <location evidence="1">Nucleus</location>
    </subcellularLocation>
</comment>
<reference evidence="9" key="1">
    <citation type="submission" date="2011-02" db="EMBL/GenBank/DDBJ databases">
        <title>The Genome Sequence of Capsaspora owczarzaki ATCC 30864.</title>
        <authorList>
            <person name="Russ C."/>
            <person name="Cuomo C."/>
            <person name="Burger G."/>
            <person name="Gray M.W."/>
            <person name="Holland P.W.H."/>
            <person name="King N."/>
            <person name="Lang F.B.F."/>
            <person name="Roger A.J."/>
            <person name="Ruiz-Trillo I."/>
            <person name="Young S.K."/>
            <person name="Zeng Q."/>
            <person name="Gargeya S."/>
            <person name="Alvarado L."/>
            <person name="Berlin A."/>
            <person name="Chapman S.B."/>
            <person name="Chen Z."/>
            <person name="Freedman E."/>
            <person name="Gellesch M."/>
            <person name="Goldberg J."/>
            <person name="Griggs A."/>
            <person name="Gujja S."/>
            <person name="Heilman E."/>
            <person name="Heiman D."/>
            <person name="Howarth C."/>
            <person name="Mehta T."/>
            <person name="Neiman D."/>
            <person name="Pearson M."/>
            <person name="Roberts A."/>
            <person name="Saif S."/>
            <person name="Shea T."/>
            <person name="Shenoy N."/>
            <person name="Sisk P."/>
            <person name="Stolte C."/>
            <person name="Sykes S."/>
            <person name="White J."/>
            <person name="Yandava C."/>
            <person name="Haas B."/>
            <person name="Nusbaum C."/>
            <person name="Birren B."/>
        </authorList>
    </citation>
    <scope>NUCLEOTIDE SEQUENCE</scope>
    <source>
        <strain evidence="9">ATCC 30864</strain>
    </source>
</reference>
<dbReference type="AlphaFoldDB" id="A0A0D2X0C2"/>
<feature type="compositionally biased region" description="Low complexity" evidence="6">
    <location>
        <begin position="425"/>
        <end position="434"/>
    </location>
</feature>
<dbReference type="RefSeq" id="XP_004365259.1">
    <property type="nucleotide sequence ID" value="XM_004365202.2"/>
</dbReference>
<evidence type="ECO:0000313" key="8">
    <source>
        <dbReference type="EMBL" id="KJE88804.1"/>
    </source>
</evidence>
<evidence type="ECO:0000256" key="6">
    <source>
        <dbReference type="SAM" id="MobiDB-lite"/>
    </source>
</evidence>
<keyword evidence="3 5" id="KW-0175">Coiled coil</keyword>
<dbReference type="PhylomeDB" id="A0A0D2X0C2"/>
<feature type="domain" description="IF rod" evidence="7">
    <location>
        <begin position="12"/>
        <end position="371"/>
    </location>
</feature>
<dbReference type="GO" id="GO:0007097">
    <property type="term" value="P:nuclear migration"/>
    <property type="evidence" value="ECO:0007669"/>
    <property type="project" value="TreeGrafter"/>
</dbReference>
<dbReference type="OMA" id="VRIEHEN"/>
<feature type="region of interest" description="Disordered" evidence="6">
    <location>
        <begin position="374"/>
        <end position="435"/>
    </location>
</feature>
<evidence type="ECO:0000256" key="5">
    <source>
        <dbReference type="SAM" id="Coils"/>
    </source>
</evidence>
<feature type="compositionally biased region" description="Basic and acidic residues" evidence="6">
    <location>
        <begin position="374"/>
        <end position="386"/>
    </location>
</feature>
<dbReference type="GO" id="GO:0005200">
    <property type="term" value="F:structural constituent of cytoskeleton"/>
    <property type="evidence" value="ECO:0007669"/>
    <property type="project" value="TreeGrafter"/>
</dbReference>
<dbReference type="GO" id="GO:0005882">
    <property type="term" value="C:intermediate filament"/>
    <property type="evidence" value="ECO:0007669"/>
    <property type="project" value="UniProtKB-KW"/>
</dbReference>
<dbReference type="EMBL" id="KE346360">
    <property type="protein sequence ID" value="KJE88804.1"/>
    <property type="molecule type" value="Genomic_DNA"/>
</dbReference>
<dbReference type="Pfam" id="PF00038">
    <property type="entry name" value="Filament"/>
    <property type="match status" value="1"/>
</dbReference>
<dbReference type="GO" id="GO:0005652">
    <property type="term" value="C:nuclear lamina"/>
    <property type="evidence" value="ECO:0007669"/>
    <property type="project" value="TreeGrafter"/>
</dbReference>
<dbReference type="GO" id="GO:0031507">
    <property type="term" value="P:heterochromatin formation"/>
    <property type="evidence" value="ECO:0007669"/>
    <property type="project" value="TreeGrafter"/>
</dbReference>
<dbReference type="STRING" id="595528.A0A0D2X0C2"/>
<dbReference type="Gene3D" id="2.60.40.1260">
    <property type="entry name" value="Lamin Tail domain"/>
    <property type="match status" value="1"/>
</dbReference>
<feature type="compositionally biased region" description="Low complexity" evidence="6">
    <location>
        <begin position="387"/>
        <end position="397"/>
    </location>
</feature>
<keyword evidence="4" id="KW-0539">Nucleus</keyword>
<dbReference type="InParanoid" id="A0A0D2X0C2"/>
<dbReference type="Gene3D" id="1.20.5.170">
    <property type="match status" value="1"/>
</dbReference>
<dbReference type="InterPro" id="IPR036415">
    <property type="entry name" value="Lamin_tail_dom_sf"/>
</dbReference>
<protein>
    <recommendedName>
        <fullName evidence="7">IF rod domain-containing protein</fullName>
    </recommendedName>
</protein>
<dbReference type="eggNOG" id="KOG0977">
    <property type="taxonomic scope" value="Eukaryota"/>
</dbReference>
<accession>A0A0D2X0C2</accession>
<keyword evidence="9" id="KW-1185">Reference proteome</keyword>
<evidence type="ECO:0000259" key="7">
    <source>
        <dbReference type="PROSITE" id="PS51842"/>
    </source>
</evidence>
<dbReference type="OrthoDB" id="2441647at2759"/>
<keyword evidence="2" id="KW-0403">Intermediate filament</keyword>
<dbReference type="PANTHER" id="PTHR45721:SF11">
    <property type="entry name" value="LAMIN DM0-RELATED"/>
    <property type="match status" value="1"/>
</dbReference>
<dbReference type="GO" id="GO:0006998">
    <property type="term" value="P:nuclear envelope organization"/>
    <property type="evidence" value="ECO:0007669"/>
    <property type="project" value="TreeGrafter"/>
</dbReference>
<dbReference type="InterPro" id="IPR039008">
    <property type="entry name" value="IF_rod_dom"/>
</dbReference>
<dbReference type="GO" id="GO:0090435">
    <property type="term" value="P:protein localization to nuclear envelope"/>
    <property type="evidence" value="ECO:0007669"/>
    <property type="project" value="TreeGrafter"/>
</dbReference>
<feature type="region of interest" description="Disordered" evidence="6">
    <location>
        <begin position="143"/>
        <end position="168"/>
    </location>
</feature>
<dbReference type="SUPFAM" id="SSF64593">
    <property type="entry name" value="Intermediate filament protein, coiled coil region"/>
    <property type="match status" value="1"/>
</dbReference>
<evidence type="ECO:0000256" key="4">
    <source>
        <dbReference type="ARBA" id="ARBA00023242"/>
    </source>
</evidence>
<evidence type="ECO:0000256" key="2">
    <source>
        <dbReference type="ARBA" id="ARBA00022754"/>
    </source>
</evidence>
<feature type="coiled-coil region" evidence="5">
    <location>
        <begin position="23"/>
        <end position="68"/>
    </location>
</feature>
<dbReference type="Proteomes" id="UP000008743">
    <property type="component" value="Unassembled WGS sequence"/>
</dbReference>
<dbReference type="PROSITE" id="PS51842">
    <property type="entry name" value="IF_ROD_2"/>
    <property type="match status" value="1"/>
</dbReference>
<gene>
    <name evidence="8" type="ORF">CAOG_000388</name>
</gene>